<dbReference type="EMBL" id="QGKW02002228">
    <property type="protein sequence ID" value="KAF2535844.1"/>
    <property type="molecule type" value="Genomic_DNA"/>
</dbReference>
<organism evidence="2 3">
    <name type="scientific">Brassica cretica</name>
    <name type="common">Mustard</name>
    <dbReference type="NCBI Taxonomy" id="69181"/>
    <lineage>
        <taxon>Eukaryota</taxon>
        <taxon>Viridiplantae</taxon>
        <taxon>Streptophyta</taxon>
        <taxon>Embryophyta</taxon>
        <taxon>Tracheophyta</taxon>
        <taxon>Spermatophyta</taxon>
        <taxon>Magnoliopsida</taxon>
        <taxon>eudicotyledons</taxon>
        <taxon>Gunneridae</taxon>
        <taxon>Pentapetalae</taxon>
        <taxon>rosids</taxon>
        <taxon>malvids</taxon>
        <taxon>Brassicales</taxon>
        <taxon>Brassicaceae</taxon>
        <taxon>Brassiceae</taxon>
        <taxon>Brassica</taxon>
    </lineage>
</organism>
<name>A0A8S9FRR1_BRACR</name>
<feature type="region of interest" description="Disordered" evidence="1">
    <location>
        <begin position="15"/>
        <end position="130"/>
    </location>
</feature>
<accession>A0A8S9FRR1</accession>
<evidence type="ECO:0000313" key="2">
    <source>
        <dbReference type="EMBL" id="KAF2535844.1"/>
    </source>
</evidence>
<feature type="compositionally biased region" description="Basic and acidic residues" evidence="1">
    <location>
        <begin position="84"/>
        <end position="94"/>
    </location>
</feature>
<evidence type="ECO:0000313" key="3">
    <source>
        <dbReference type="Proteomes" id="UP000712281"/>
    </source>
</evidence>
<gene>
    <name evidence="2" type="ORF">F2Q68_00020070</name>
</gene>
<protein>
    <submittedName>
        <fullName evidence="2">Uncharacterized protein</fullName>
    </submittedName>
</protein>
<proteinExistence type="predicted"/>
<dbReference type="AlphaFoldDB" id="A0A8S9FRR1"/>
<comment type="caution">
    <text evidence="2">The sequence shown here is derived from an EMBL/GenBank/DDBJ whole genome shotgun (WGS) entry which is preliminary data.</text>
</comment>
<feature type="compositionally biased region" description="Low complexity" evidence="1">
    <location>
        <begin position="54"/>
        <end position="82"/>
    </location>
</feature>
<reference evidence="2" key="1">
    <citation type="submission" date="2019-12" db="EMBL/GenBank/DDBJ databases">
        <title>Genome sequencing and annotation of Brassica cretica.</title>
        <authorList>
            <person name="Studholme D.J."/>
            <person name="Sarris P.F."/>
        </authorList>
    </citation>
    <scope>NUCLEOTIDE SEQUENCE</scope>
    <source>
        <strain evidence="2">PFS-001/15</strain>
        <tissue evidence="2">Leaf</tissue>
    </source>
</reference>
<sequence length="130" mass="14135">MQLDHLVIKSRRAAGIQSHIRPVPKHEMRPFKGQNIKHKKKSPARDLTKVILRAHAPSSPVASSKPEAASPPSTGSFPSGPSEHVGRKHADFRSARMRSKSPSMTAKSPLQPDSRAYSASKVGGVSLWND</sequence>
<evidence type="ECO:0000256" key="1">
    <source>
        <dbReference type="SAM" id="MobiDB-lite"/>
    </source>
</evidence>
<dbReference type="Proteomes" id="UP000712281">
    <property type="component" value="Unassembled WGS sequence"/>
</dbReference>